<dbReference type="AlphaFoldDB" id="A0A0C2MJK0"/>
<feature type="compositionally biased region" description="Low complexity" evidence="1">
    <location>
        <begin position="376"/>
        <end position="389"/>
    </location>
</feature>
<feature type="compositionally biased region" description="Polar residues" evidence="1">
    <location>
        <begin position="412"/>
        <end position="423"/>
    </location>
</feature>
<feature type="region of interest" description="Disordered" evidence="1">
    <location>
        <begin position="363"/>
        <end position="423"/>
    </location>
</feature>
<dbReference type="InterPro" id="IPR000742">
    <property type="entry name" value="EGF"/>
</dbReference>
<organism evidence="3 4">
    <name type="scientific">Thelohanellus kitauei</name>
    <name type="common">Myxosporean</name>
    <dbReference type="NCBI Taxonomy" id="669202"/>
    <lineage>
        <taxon>Eukaryota</taxon>
        <taxon>Metazoa</taxon>
        <taxon>Cnidaria</taxon>
        <taxon>Myxozoa</taxon>
        <taxon>Myxosporea</taxon>
        <taxon>Bivalvulida</taxon>
        <taxon>Platysporina</taxon>
        <taxon>Myxobolidae</taxon>
        <taxon>Thelohanellus</taxon>
    </lineage>
</organism>
<gene>
    <name evidence="3" type="ORF">RF11_15594</name>
</gene>
<evidence type="ECO:0000256" key="1">
    <source>
        <dbReference type="SAM" id="MobiDB-lite"/>
    </source>
</evidence>
<accession>A0A0C2MJK0</accession>
<dbReference type="EMBL" id="JWZT01004239">
    <property type="protein sequence ID" value="KII64520.1"/>
    <property type="molecule type" value="Genomic_DNA"/>
</dbReference>
<reference evidence="3 4" key="1">
    <citation type="journal article" date="2014" name="Genome Biol. Evol.">
        <title>The genome of the myxosporean Thelohanellus kitauei shows adaptations to nutrient acquisition within its fish host.</title>
        <authorList>
            <person name="Yang Y."/>
            <person name="Xiong J."/>
            <person name="Zhou Z."/>
            <person name="Huo F."/>
            <person name="Miao W."/>
            <person name="Ran C."/>
            <person name="Liu Y."/>
            <person name="Zhang J."/>
            <person name="Feng J."/>
            <person name="Wang M."/>
            <person name="Wang M."/>
            <person name="Wang L."/>
            <person name="Yao B."/>
        </authorList>
    </citation>
    <scope>NUCLEOTIDE SEQUENCE [LARGE SCALE GENOMIC DNA]</scope>
    <source>
        <strain evidence="3">Wuqing</strain>
    </source>
</reference>
<evidence type="ECO:0000259" key="2">
    <source>
        <dbReference type="PROSITE" id="PS00022"/>
    </source>
</evidence>
<dbReference type="OrthoDB" id="5945697at2759"/>
<evidence type="ECO:0000313" key="4">
    <source>
        <dbReference type="Proteomes" id="UP000031668"/>
    </source>
</evidence>
<comment type="caution">
    <text evidence="3">The sequence shown here is derived from an EMBL/GenBank/DDBJ whole genome shotgun (WGS) entry which is preliminary data.</text>
</comment>
<feature type="compositionally biased region" description="Polar residues" evidence="1">
    <location>
        <begin position="390"/>
        <end position="401"/>
    </location>
</feature>
<evidence type="ECO:0000313" key="3">
    <source>
        <dbReference type="EMBL" id="KII64520.1"/>
    </source>
</evidence>
<protein>
    <recommendedName>
        <fullName evidence="2">EGF-like domain-containing protein</fullName>
    </recommendedName>
</protein>
<keyword evidence="4" id="KW-1185">Reference proteome</keyword>
<sequence length="423" mass="47622">MRLHGKLFAPSLYTWRLAEHTCFWVSPQQVKTEAYLAVDEPEVDERVYVVESDESFENLEEDFGISLKYTLNGDEGDETTLDIKPQKLYDAYNYEYHFKDDNVNITMYTKFHFILTRIECDDVTAFSKLKNRDVPRCCNNLGIHLCPHPDKPSRCGKDLPVTENKVCLNNGVLTKMADSDILGNDVSMNIDAFVVCQANALRKTSHCVATPTLRQCVCLPDTSGKYCHIKKNALLVGTSEDTETSTHDKEISKNKDNQTVITETNTTSLKTIFENKTTILRSTETSSKTSIIIIKSSKQTVFSNSESFIVNDDDSDIKSSVNLFVIQKPSSSDKFQTNDKNSELQYKSRVLLENGKSLKISDTISTNEGDINEDFNTTSSNTNESTPTSDQENYCSNTTLDKSVEYEDPTNDAPSSLISNYVK</sequence>
<dbReference type="PROSITE" id="PS00022">
    <property type="entry name" value="EGF_1"/>
    <property type="match status" value="1"/>
</dbReference>
<name>A0A0C2MJK0_THEKT</name>
<proteinExistence type="predicted"/>
<dbReference type="Proteomes" id="UP000031668">
    <property type="component" value="Unassembled WGS sequence"/>
</dbReference>
<feature type="domain" description="EGF-like" evidence="2">
    <location>
        <begin position="216"/>
        <end position="227"/>
    </location>
</feature>